<reference evidence="1" key="1">
    <citation type="submission" date="2018-06" db="EMBL/GenBank/DDBJ databases">
        <authorList>
            <person name="Zhirakovskaya E."/>
        </authorList>
    </citation>
    <scope>NUCLEOTIDE SEQUENCE</scope>
</reference>
<accession>A0A3B0QXU8</accession>
<name>A0A3B0QXU8_9ZZZZ</name>
<dbReference type="AlphaFoldDB" id="A0A3B0QXU8"/>
<gene>
    <name evidence="1" type="ORF">MNBD_DELTA01-216</name>
</gene>
<organism evidence="1">
    <name type="scientific">hydrothermal vent metagenome</name>
    <dbReference type="NCBI Taxonomy" id="652676"/>
    <lineage>
        <taxon>unclassified sequences</taxon>
        <taxon>metagenomes</taxon>
        <taxon>ecological metagenomes</taxon>
    </lineage>
</organism>
<proteinExistence type="predicted"/>
<protein>
    <submittedName>
        <fullName evidence="1">Uncharacterized protein</fullName>
    </submittedName>
</protein>
<sequence>MQECVICKAEIKTGAKKCTSCNSFQGPLRRLLAGVDIRSLVALVPIITLAFLFIKDQVVTHKSDLQISILECRQDMVKIVASNLGDRAALLKPKANLFVLLDGKESGDLKSLVRSPTNETPPLVKPDQTIVASYNPILNKRTYTLPKYPQGVSNCQYKIIFDVIAFDHKPSSVEKTCVCPGKS</sequence>
<dbReference type="EMBL" id="UOEA01000081">
    <property type="protein sequence ID" value="VAV85112.1"/>
    <property type="molecule type" value="Genomic_DNA"/>
</dbReference>
<evidence type="ECO:0000313" key="1">
    <source>
        <dbReference type="EMBL" id="VAV85112.1"/>
    </source>
</evidence>